<comment type="similarity">
    <text evidence="1">Belongs to the ribonuclease III family.</text>
</comment>
<keyword evidence="5 6" id="KW-0694">RNA-binding</keyword>
<dbReference type="GO" id="GO:0031054">
    <property type="term" value="P:pre-miRNA processing"/>
    <property type="evidence" value="ECO:0007669"/>
    <property type="project" value="TreeGrafter"/>
</dbReference>
<dbReference type="PROSITE" id="PS00517">
    <property type="entry name" value="RNASE_3_1"/>
    <property type="match status" value="1"/>
</dbReference>
<dbReference type="OrthoDB" id="67027at2759"/>
<dbReference type="InterPro" id="IPR036389">
    <property type="entry name" value="RNase_III_sf"/>
</dbReference>
<sequence>FLIFQAQDDDSDIDDFSRIHKGALVYNPTKKPYALRIDNIMFVKDGANSKASASEFVHVSTSLGTEEVSLKDFKSVTEDLNRLKKSLKGRAVPTRADKERLYSLQQKLNEMREIRSAFRFNDVRISTNNYYHTGLRWDVFQHSSYLNGLWKHVKFISCLHVLEDTLKYNFKDHTLLQLALTLPSYQDHSSMSHCTTTSIHNLGKKRPDFNPKAAQSGIRKRGLMNLATVMITLGGEQEDDQTKFKCQHNERLEFLGDALLDYVTSLHLFLMFPDKGAGKLTQFRMGIVQTESLYQIAKRINMEDFILLSHYRLGMVNPTFEKNFEHTLANVVEAVIGAVYLDGGLNSVDKLLSHLLFNDEPELANVWKNSTKHPLQIENPDGDREMIPKHKVLQEMCELEKNMEFQFKNIRLLARAFTLHPQGLKDPTLTGGDYNRLEFLGDAILKYVCSDYLYKEFPHHQEGHLTLLRISLINAKCLTLASMDLGLPNYIIYESSRTAKNIKTKVYSDVFEALLGAVHIDRNPKGIQYCYKIIEVSILSRLNEFIINQEWLDPKSQLQQCCLSLRRLDDVGEDYPIYTKQNEHNESGIHIFEVSVSFKGKQLGEGTGRSLKEAEKDAAKDALKKNHFEQHARQKRMIYKKFGPARTTTDTEKVEEGGEPSTPKQESECKVAELKTDQDTKESAQSVTKEETAKPPVPKNNVTIIAIDSD</sequence>
<feature type="compositionally biased region" description="Basic and acidic residues" evidence="7">
    <location>
        <begin position="665"/>
        <end position="693"/>
    </location>
</feature>
<evidence type="ECO:0000256" key="2">
    <source>
        <dbReference type="ARBA" id="ARBA00022722"/>
    </source>
</evidence>
<dbReference type="GO" id="GO:0004525">
    <property type="term" value="F:ribonuclease III activity"/>
    <property type="evidence" value="ECO:0007669"/>
    <property type="project" value="InterPro"/>
</dbReference>
<reference evidence="10" key="1">
    <citation type="submission" date="2021-01" db="UniProtKB">
        <authorList>
            <consortium name="EnsemblMetazoa"/>
        </authorList>
    </citation>
    <scope>IDENTIFICATION</scope>
</reference>
<dbReference type="InterPro" id="IPR014720">
    <property type="entry name" value="dsRBD_dom"/>
</dbReference>
<dbReference type="InterPro" id="IPR058938">
    <property type="entry name" value="Helical_CED_Drosha"/>
</dbReference>
<proteinExistence type="inferred from homology"/>
<keyword evidence="4" id="KW-0378">Hydrolase</keyword>
<dbReference type="Gene3D" id="1.10.1520.10">
    <property type="entry name" value="Ribonuclease III domain"/>
    <property type="match status" value="2"/>
</dbReference>
<dbReference type="PANTHER" id="PTHR11207:SF0">
    <property type="entry name" value="RIBONUCLEASE 3"/>
    <property type="match status" value="1"/>
</dbReference>
<dbReference type="HAMAP" id="MF_00104">
    <property type="entry name" value="RNase_III"/>
    <property type="match status" value="1"/>
</dbReference>
<dbReference type="GO" id="GO:0003723">
    <property type="term" value="F:RNA binding"/>
    <property type="evidence" value="ECO:0007669"/>
    <property type="project" value="UniProtKB-UniRule"/>
</dbReference>
<evidence type="ECO:0000256" key="7">
    <source>
        <dbReference type="SAM" id="MobiDB-lite"/>
    </source>
</evidence>
<feature type="domain" description="RNase III" evidence="9">
    <location>
        <begin position="247"/>
        <end position="344"/>
    </location>
</feature>
<dbReference type="GO" id="GO:0031053">
    <property type="term" value="P:primary miRNA processing"/>
    <property type="evidence" value="ECO:0007669"/>
    <property type="project" value="TreeGrafter"/>
</dbReference>
<keyword evidence="2" id="KW-0540">Nuclease</keyword>
<dbReference type="EnsemblMetazoa" id="CLYHEMT004310.1">
    <property type="protein sequence ID" value="CLYHEMP004310.1"/>
    <property type="gene ID" value="CLYHEMG004310"/>
</dbReference>
<dbReference type="SUPFAM" id="SSF54768">
    <property type="entry name" value="dsRNA-binding domain-like"/>
    <property type="match status" value="1"/>
</dbReference>
<dbReference type="InterPro" id="IPR000999">
    <property type="entry name" value="RNase_III_dom"/>
</dbReference>
<evidence type="ECO:0000256" key="3">
    <source>
        <dbReference type="ARBA" id="ARBA00022759"/>
    </source>
</evidence>
<dbReference type="CDD" id="cd00593">
    <property type="entry name" value="RIBOc"/>
    <property type="match status" value="2"/>
</dbReference>
<organism evidence="10 11">
    <name type="scientific">Clytia hemisphaerica</name>
    <dbReference type="NCBI Taxonomy" id="252671"/>
    <lineage>
        <taxon>Eukaryota</taxon>
        <taxon>Metazoa</taxon>
        <taxon>Cnidaria</taxon>
        <taxon>Hydrozoa</taxon>
        <taxon>Hydroidolina</taxon>
        <taxon>Leptothecata</taxon>
        <taxon>Obeliida</taxon>
        <taxon>Clytiidae</taxon>
        <taxon>Clytia</taxon>
    </lineage>
</organism>
<dbReference type="Gene3D" id="3.30.160.20">
    <property type="match status" value="1"/>
</dbReference>
<name>A0A7M5UXY5_9CNID</name>
<dbReference type="Pfam" id="PF14622">
    <property type="entry name" value="Ribonucleas_3_3"/>
    <property type="match status" value="1"/>
</dbReference>
<dbReference type="PROSITE" id="PS50137">
    <property type="entry name" value="DS_RBD"/>
    <property type="match status" value="1"/>
</dbReference>
<evidence type="ECO:0000256" key="5">
    <source>
        <dbReference type="ARBA" id="ARBA00022884"/>
    </source>
</evidence>
<evidence type="ECO:0000313" key="10">
    <source>
        <dbReference type="EnsemblMetazoa" id="CLYHEMP004310.1"/>
    </source>
</evidence>
<dbReference type="Proteomes" id="UP000594262">
    <property type="component" value="Unplaced"/>
</dbReference>
<dbReference type="PANTHER" id="PTHR11207">
    <property type="entry name" value="RIBONUCLEASE III"/>
    <property type="match status" value="1"/>
</dbReference>
<dbReference type="SMART" id="SM00535">
    <property type="entry name" value="RIBOc"/>
    <property type="match status" value="2"/>
</dbReference>
<dbReference type="SMART" id="SM00358">
    <property type="entry name" value="DSRM"/>
    <property type="match status" value="1"/>
</dbReference>
<evidence type="ECO:0000259" key="8">
    <source>
        <dbReference type="PROSITE" id="PS50137"/>
    </source>
</evidence>
<dbReference type="InterPro" id="IPR011907">
    <property type="entry name" value="RNase_III"/>
</dbReference>
<dbReference type="GO" id="GO:0006364">
    <property type="term" value="P:rRNA processing"/>
    <property type="evidence" value="ECO:0007669"/>
    <property type="project" value="InterPro"/>
</dbReference>
<evidence type="ECO:0000256" key="6">
    <source>
        <dbReference type="PROSITE-ProRule" id="PRU00266"/>
    </source>
</evidence>
<accession>A0A7M5UXY5</accession>
<evidence type="ECO:0000313" key="11">
    <source>
        <dbReference type="Proteomes" id="UP000594262"/>
    </source>
</evidence>
<dbReference type="PROSITE" id="PS50142">
    <property type="entry name" value="RNASE_3_2"/>
    <property type="match status" value="2"/>
</dbReference>
<evidence type="ECO:0000256" key="4">
    <source>
        <dbReference type="ARBA" id="ARBA00022801"/>
    </source>
</evidence>
<protein>
    <submittedName>
        <fullName evidence="10">Uncharacterized protein</fullName>
    </submittedName>
</protein>
<dbReference type="SUPFAM" id="SSF69065">
    <property type="entry name" value="RNase III domain-like"/>
    <property type="match status" value="2"/>
</dbReference>
<dbReference type="Pfam" id="PF00035">
    <property type="entry name" value="dsrm"/>
    <property type="match status" value="1"/>
</dbReference>
<keyword evidence="3" id="KW-0255">Endonuclease</keyword>
<evidence type="ECO:0000256" key="1">
    <source>
        <dbReference type="ARBA" id="ARBA00010183"/>
    </source>
</evidence>
<dbReference type="Pfam" id="PF26050">
    <property type="entry name" value="Helical_CED_Drosha"/>
    <property type="match status" value="1"/>
</dbReference>
<dbReference type="GO" id="GO:0070877">
    <property type="term" value="C:microprocessor complex"/>
    <property type="evidence" value="ECO:0007669"/>
    <property type="project" value="TreeGrafter"/>
</dbReference>
<dbReference type="Pfam" id="PF00636">
    <property type="entry name" value="Ribonuclease_3"/>
    <property type="match status" value="1"/>
</dbReference>
<feature type="domain" description="DRBM" evidence="8">
    <location>
        <begin position="553"/>
        <end position="628"/>
    </location>
</feature>
<dbReference type="AlphaFoldDB" id="A0A7M5UXY5"/>
<keyword evidence="11" id="KW-1185">Reference proteome</keyword>
<evidence type="ECO:0000259" key="9">
    <source>
        <dbReference type="PROSITE" id="PS50142"/>
    </source>
</evidence>
<feature type="region of interest" description="Disordered" evidence="7">
    <location>
        <begin position="642"/>
        <end position="710"/>
    </location>
</feature>
<feature type="domain" description="RNase III" evidence="9">
    <location>
        <begin position="396"/>
        <end position="523"/>
    </location>
</feature>